<evidence type="ECO:0000256" key="1">
    <source>
        <dbReference type="ARBA" id="ARBA00022801"/>
    </source>
</evidence>
<keyword evidence="4" id="KW-1185">Reference proteome</keyword>
<dbReference type="STRING" id="1317122.ATO12_09795"/>
<name>A0A023BY42_9FLAO</name>
<keyword evidence="1 3" id="KW-0378">Hydrolase</keyword>
<accession>A0A023BY42</accession>
<dbReference type="PRINTS" id="PR00412">
    <property type="entry name" value="EPOXHYDRLASE"/>
</dbReference>
<dbReference type="EMBL" id="AQRA01000002">
    <property type="protein sequence ID" value="EZH75012.1"/>
    <property type="molecule type" value="Genomic_DNA"/>
</dbReference>
<evidence type="ECO:0000313" key="4">
    <source>
        <dbReference type="Proteomes" id="UP000023541"/>
    </source>
</evidence>
<dbReference type="GO" id="GO:0004301">
    <property type="term" value="F:epoxide hydrolase activity"/>
    <property type="evidence" value="ECO:0007669"/>
    <property type="project" value="TreeGrafter"/>
</dbReference>
<dbReference type="RefSeq" id="WP_034240051.1">
    <property type="nucleotide sequence ID" value="NZ_AQRA01000002.1"/>
</dbReference>
<dbReference type="OrthoDB" id="9799612at2"/>
<dbReference type="InterPro" id="IPR000073">
    <property type="entry name" value="AB_hydrolase_1"/>
</dbReference>
<dbReference type="InterPro" id="IPR051340">
    <property type="entry name" value="Haloalkane_dehalogenase"/>
</dbReference>
<dbReference type="PANTHER" id="PTHR42977">
    <property type="entry name" value="HYDROLASE-RELATED"/>
    <property type="match status" value="1"/>
</dbReference>
<proteinExistence type="predicted"/>
<dbReference type="PANTHER" id="PTHR42977:SF3">
    <property type="entry name" value="AB HYDROLASE-1 DOMAIN-CONTAINING PROTEIN"/>
    <property type="match status" value="1"/>
</dbReference>
<dbReference type="InterPro" id="IPR029058">
    <property type="entry name" value="AB_hydrolase_fold"/>
</dbReference>
<evidence type="ECO:0000259" key="2">
    <source>
        <dbReference type="Pfam" id="PF00561"/>
    </source>
</evidence>
<evidence type="ECO:0000313" key="3">
    <source>
        <dbReference type="EMBL" id="EZH75012.1"/>
    </source>
</evidence>
<dbReference type="PRINTS" id="PR00111">
    <property type="entry name" value="ABHYDROLASE"/>
</dbReference>
<feature type="domain" description="AB hydrolase-1" evidence="2">
    <location>
        <begin position="58"/>
        <end position="297"/>
    </location>
</feature>
<dbReference type="eggNOG" id="COG2267">
    <property type="taxonomic scope" value="Bacteria"/>
</dbReference>
<dbReference type="PROSITE" id="PS51257">
    <property type="entry name" value="PROKAR_LIPOPROTEIN"/>
    <property type="match status" value="1"/>
</dbReference>
<gene>
    <name evidence="3" type="ORF">ATO12_09795</name>
</gene>
<comment type="caution">
    <text evidence="3">The sequence shown here is derived from an EMBL/GenBank/DDBJ whole genome shotgun (WGS) entry which is preliminary data.</text>
</comment>
<dbReference type="Gene3D" id="3.40.50.1820">
    <property type="entry name" value="alpha/beta hydrolase"/>
    <property type="match status" value="1"/>
</dbReference>
<dbReference type="Pfam" id="PF00561">
    <property type="entry name" value="Abhydrolase_1"/>
    <property type="match status" value="1"/>
</dbReference>
<dbReference type="AlphaFoldDB" id="A0A023BY42"/>
<organism evidence="3 4">
    <name type="scientific">Aquimarina atlantica</name>
    <dbReference type="NCBI Taxonomy" id="1317122"/>
    <lineage>
        <taxon>Bacteria</taxon>
        <taxon>Pseudomonadati</taxon>
        <taxon>Bacteroidota</taxon>
        <taxon>Flavobacteriia</taxon>
        <taxon>Flavobacteriales</taxon>
        <taxon>Flavobacteriaceae</taxon>
        <taxon>Aquimarina</taxon>
    </lineage>
</organism>
<dbReference type="InterPro" id="IPR000639">
    <property type="entry name" value="Epox_hydrolase-like"/>
</dbReference>
<reference evidence="3 4" key="1">
    <citation type="submission" date="2014-04" db="EMBL/GenBank/DDBJ databases">
        <title>Aquimarina sp. 22II-S11-z7 Genome Sequencing.</title>
        <authorList>
            <person name="Lai Q."/>
        </authorList>
    </citation>
    <scope>NUCLEOTIDE SEQUENCE [LARGE SCALE GENOMIC DNA]</scope>
    <source>
        <strain evidence="3 4">22II-S11-z7</strain>
    </source>
</reference>
<dbReference type="SUPFAM" id="SSF53474">
    <property type="entry name" value="alpha/beta-Hydrolases"/>
    <property type="match status" value="1"/>
</dbReference>
<protein>
    <submittedName>
        <fullName evidence="3">Alpha/beta hydrolase</fullName>
    </submittedName>
</protein>
<dbReference type="Proteomes" id="UP000023541">
    <property type="component" value="Unassembled WGS sequence"/>
</dbReference>
<sequence>MKNFFVLTLMGVLLFSCKPYENTKIRKNQITYEDFRSDQRLYPTDDGLLKYIDKGKGPAIVLLHGVPTSGWLYRKMIDPLVANGFRVIVPDMLGYGSSDSPEGFEIYNAENHAKRLLELMQALGIDTWSHVMHDAGGLWTWELMKQAPDKIEKLIVLNTIIYDDGFYPPVRMKPGGLAKTAMWGYRNGVTTNTLLKSLFNQGLKENVLNSLDVEGYKTPLLEGKTHAMYYFYSQTCNELPDYSEVFENVNMPVTVIWGIHDTMLQWPPQQVRAANALKVKNEDIHFIDEKHFLQETKAKEITYKIVEFLYKKEE</sequence>